<dbReference type="Proteomes" id="UP000676336">
    <property type="component" value="Unassembled WGS sequence"/>
</dbReference>
<feature type="compositionally biased region" description="Polar residues" evidence="2">
    <location>
        <begin position="66"/>
        <end position="81"/>
    </location>
</feature>
<reference evidence="3" key="1">
    <citation type="submission" date="2021-02" db="EMBL/GenBank/DDBJ databases">
        <authorList>
            <person name="Nowell W R."/>
        </authorList>
    </citation>
    <scope>NUCLEOTIDE SEQUENCE</scope>
</reference>
<evidence type="ECO:0000256" key="2">
    <source>
        <dbReference type="SAM" id="MobiDB-lite"/>
    </source>
</evidence>
<accession>A0A8S3GSU4</accession>
<gene>
    <name evidence="3" type="ORF">SMN809_LOCUS65622</name>
</gene>
<evidence type="ECO:0000313" key="3">
    <source>
        <dbReference type="EMBL" id="CAF5171083.1"/>
    </source>
</evidence>
<protein>
    <submittedName>
        <fullName evidence="3">Uncharacterized protein</fullName>
    </submittedName>
</protein>
<feature type="coiled-coil region" evidence="1">
    <location>
        <begin position="89"/>
        <end position="123"/>
    </location>
</feature>
<sequence length="123" mass="13773">MSTALSCMYLDKSKSPLQPLGFNGRNRMLPKSPVPLSASSPIVHHPQQSIILPLTASLQSSSPITINTTDSNPIDNIQQPVTAHDSDEKERLKSDLIQLKTELQKTKEIIVRLQKSEEQMRER</sequence>
<evidence type="ECO:0000313" key="4">
    <source>
        <dbReference type="Proteomes" id="UP000676336"/>
    </source>
</evidence>
<name>A0A8S3GSU4_9BILA</name>
<dbReference type="AlphaFoldDB" id="A0A8S3GSU4"/>
<feature type="region of interest" description="Disordered" evidence="2">
    <location>
        <begin position="66"/>
        <end position="89"/>
    </location>
</feature>
<evidence type="ECO:0000256" key="1">
    <source>
        <dbReference type="SAM" id="Coils"/>
    </source>
</evidence>
<proteinExistence type="predicted"/>
<keyword evidence="1" id="KW-0175">Coiled coil</keyword>
<comment type="caution">
    <text evidence="3">The sequence shown here is derived from an EMBL/GenBank/DDBJ whole genome shotgun (WGS) entry which is preliminary data.</text>
</comment>
<dbReference type="EMBL" id="CAJOBI010311696">
    <property type="protein sequence ID" value="CAF5171083.1"/>
    <property type="molecule type" value="Genomic_DNA"/>
</dbReference>
<organism evidence="3 4">
    <name type="scientific">Rotaria magnacalcarata</name>
    <dbReference type="NCBI Taxonomy" id="392030"/>
    <lineage>
        <taxon>Eukaryota</taxon>
        <taxon>Metazoa</taxon>
        <taxon>Spiralia</taxon>
        <taxon>Gnathifera</taxon>
        <taxon>Rotifera</taxon>
        <taxon>Eurotatoria</taxon>
        <taxon>Bdelloidea</taxon>
        <taxon>Philodinida</taxon>
        <taxon>Philodinidae</taxon>
        <taxon>Rotaria</taxon>
    </lineage>
</organism>